<accession>A0ABS1U1X7</accession>
<dbReference type="EMBL" id="JAETWB010000002">
    <property type="protein sequence ID" value="MBL6078160.1"/>
    <property type="molecule type" value="Genomic_DNA"/>
</dbReference>
<evidence type="ECO:0000313" key="1">
    <source>
        <dbReference type="EMBL" id="MBL6078160.1"/>
    </source>
</evidence>
<reference evidence="1 2" key="1">
    <citation type="submission" date="2021-01" db="EMBL/GenBank/DDBJ databases">
        <title>Belnapia mucosa sp. nov. and Belnapia arida sp. nov., isolated from the Tabernas Desert (Almeria, Spain).</title>
        <authorList>
            <person name="Molina-Menor E."/>
            <person name="Vidal-Verdu A."/>
            <person name="Calonge A."/>
            <person name="Satari L."/>
            <person name="Pereto J."/>
            <person name="Porcar M."/>
        </authorList>
    </citation>
    <scope>NUCLEOTIDE SEQUENCE [LARGE SCALE GENOMIC DNA]</scope>
    <source>
        <strain evidence="1 2">T18</strain>
    </source>
</reference>
<protein>
    <submittedName>
        <fullName evidence="1">Uncharacterized protein</fullName>
    </submittedName>
</protein>
<dbReference type="Proteomes" id="UP000660885">
    <property type="component" value="Unassembled WGS sequence"/>
</dbReference>
<organism evidence="1 2">
    <name type="scientific">Belnapia arida</name>
    <dbReference type="NCBI Taxonomy" id="2804533"/>
    <lineage>
        <taxon>Bacteria</taxon>
        <taxon>Pseudomonadati</taxon>
        <taxon>Pseudomonadota</taxon>
        <taxon>Alphaproteobacteria</taxon>
        <taxon>Acetobacterales</taxon>
        <taxon>Roseomonadaceae</taxon>
        <taxon>Belnapia</taxon>
    </lineage>
</organism>
<dbReference type="RefSeq" id="WP_202831302.1">
    <property type="nucleotide sequence ID" value="NZ_JAETWB010000002.1"/>
</dbReference>
<comment type="caution">
    <text evidence="1">The sequence shown here is derived from an EMBL/GenBank/DDBJ whole genome shotgun (WGS) entry which is preliminary data.</text>
</comment>
<name>A0ABS1U1X7_9PROT</name>
<evidence type="ECO:0000313" key="2">
    <source>
        <dbReference type="Proteomes" id="UP000660885"/>
    </source>
</evidence>
<keyword evidence="2" id="KW-1185">Reference proteome</keyword>
<gene>
    <name evidence="1" type="ORF">JMJ56_09090</name>
</gene>
<sequence>MAVFRLQPRLATLDHPAWAISWHSTPCYIVAETIDQARKFANCAFIVPLRSAAEPGQDLPLPWSDPDLVEAWRLPHVAEFGLLGAASVGRPPQLMRAELAAA</sequence>
<proteinExistence type="predicted"/>